<sequence>MFIDLKKLLVDHGVSHREEGNVIVHIICTPFIIWAITGILALWGPIVETPEWLAPFLEFFPGFKFDLTLGSVFVFAMFLFSIIFDPLYSEVGVEFIPSPFLTPKQCDIPLS</sequence>
<name>A0A1R0H901_9FUNG</name>
<keyword evidence="1" id="KW-1133">Transmembrane helix</keyword>
<evidence type="ECO:0000256" key="1">
    <source>
        <dbReference type="SAM" id="Phobius"/>
    </source>
</evidence>
<dbReference type="EMBL" id="LSSL01000060">
    <property type="protein sequence ID" value="OLY85601.1"/>
    <property type="molecule type" value="Genomic_DNA"/>
</dbReference>
<dbReference type="AlphaFoldDB" id="A0A1R0H901"/>
<accession>A0A1R0H901</accession>
<protein>
    <recommendedName>
        <fullName evidence="4">DUF962 domain-containing protein</fullName>
    </recommendedName>
</protein>
<keyword evidence="1" id="KW-0812">Transmembrane</keyword>
<proteinExistence type="predicted"/>
<feature type="transmembrane region" description="Helical" evidence="1">
    <location>
        <begin position="21"/>
        <end position="47"/>
    </location>
</feature>
<organism evidence="2 3">
    <name type="scientific">Smittium mucronatum</name>
    <dbReference type="NCBI Taxonomy" id="133383"/>
    <lineage>
        <taxon>Eukaryota</taxon>
        <taxon>Fungi</taxon>
        <taxon>Fungi incertae sedis</taxon>
        <taxon>Zoopagomycota</taxon>
        <taxon>Kickxellomycotina</taxon>
        <taxon>Harpellomycetes</taxon>
        <taxon>Harpellales</taxon>
        <taxon>Legeriomycetaceae</taxon>
        <taxon>Smittium</taxon>
    </lineage>
</organism>
<dbReference type="Proteomes" id="UP000187455">
    <property type="component" value="Unassembled WGS sequence"/>
</dbReference>
<feature type="transmembrane region" description="Helical" evidence="1">
    <location>
        <begin position="67"/>
        <end position="88"/>
    </location>
</feature>
<comment type="caution">
    <text evidence="2">The sequence shown here is derived from an EMBL/GenBank/DDBJ whole genome shotgun (WGS) entry which is preliminary data.</text>
</comment>
<keyword evidence="1" id="KW-0472">Membrane</keyword>
<evidence type="ECO:0000313" key="3">
    <source>
        <dbReference type="Proteomes" id="UP000187455"/>
    </source>
</evidence>
<gene>
    <name evidence="2" type="ORF">AYI68_g205</name>
</gene>
<evidence type="ECO:0000313" key="2">
    <source>
        <dbReference type="EMBL" id="OLY85601.1"/>
    </source>
</evidence>
<dbReference type="OrthoDB" id="2124888at2759"/>
<reference evidence="2 3" key="1">
    <citation type="journal article" date="2016" name="Mol. Biol. Evol.">
        <title>Genome-Wide Survey of Gut Fungi (Harpellales) Reveals the First Horizontally Transferred Ubiquitin Gene from a Mosquito Host.</title>
        <authorList>
            <person name="Wang Y."/>
            <person name="White M.M."/>
            <person name="Kvist S."/>
            <person name="Moncalvo J.M."/>
        </authorList>
    </citation>
    <scope>NUCLEOTIDE SEQUENCE [LARGE SCALE GENOMIC DNA]</scope>
    <source>
        <strain evidence="2 3">ALG-7-W6</strain>
    </source>
</reference>
<keyword evidence="3" id="KW-1185">Reference proteome</keyword>
<evidence type="ECO:0008006" key="4">
    <source>
        <dbReference type="Google" id="ProtNLM"/>
    </source>
</evidence>